<feature type="compositionally biased region" description="Polar residues" evidence="1">
    <location>
        <begin position="145"/>
        <end position="155"/>
    </location>
</feature>
<dbReference type="RefSeq" id="WP_008540492.1">
    <property type="nucleotide sequence ID" value="NZ_JH604850.1"/>
</dbReference>
<feature type="compositionally biased region" description="Basic residues" evidence="1">
    <location>
        <begin position="134"/>
        <end position="143"/>
    </location>
</feature>
<dbReference type="SUPFAM" id="SSF47413">
    <property type="entry name" value="lambda repressor-like DNA-binding domains"/>
    <property type="match status" value="1"/>
</dbReference>
<gene>
    <name evidence="3" type="ORF">HMPREF9440_00142</name>
</gene>
<organism evidence="3 4">
    <name type="scientific">Sutterella parvirubra YIT 11816</name>
    <dbReference type="NCBI Taxonomy" id="762967"/>
    <lineage>
        <taxon>Bacteria</taxon>
        <taxon>Pseudomonadati</taxon>
        <taxon>Pseudomonadota</taxon>
        <taxon>Betaproteobacteria</taxon>
        <taxon>Burkholderiales</taxon>
        <taxon>Sutterellaceae</taxon>
        <taxon>Sutterella</taxon>
    </lineage>
</organism>
<evidence type="ECO:0000313" key="4">
    <source>
        <dbReference type="Proteomes" id="UP000004956"/>
    </source>
</evidence>
<dbReference type="Pfam" id="PF01381">
    <property type="entry name" value="HTH_3"/>
    <property type="match status" value="1"/>
</dbReference>
<dbReference type="InterPro" id="IPR001387">
    <property type="entry name" value="Cro/C1-type_HTH"/>
</dbReference>
<evidence type="ECO:0000259" key="2">
    <source>
        <dbReference type="PROSITE" id="PS50943"/>
    </source>
</evidence>
<comment type="caution">
    <text evidence="3">The sequence shown here is derived from an EMBL/GenBank/DDBJ whole genome shotgun (WGS) entry which is preliminary data.</text>
</comment>
<dbReference type="EMBL" id="AFBQ01000016">
    <property type="protein sequence ID" value="EHY32460.1"/>
    <property type="molecule type" value="Genomic_DNA"/>
</dbReference>
<evidence type="ECO:0000256" key="1">
    <source>
        <dbReference type="SAM" id="MobiDB-lite"/>
    </source>
</evidence>
<dbReference type="AlphaFoldDB" id="H3KBP6"/>
<dbReference type="PROSITE" id="PS50943">
    <property type="entry name" value="HTH_CROC1"/>
    <property type="match status" value="1"/>
</dbReference>
<proteinExistence type="predicted"/>
<keyword evidence="3" id="KW-0238">DNA-binding</keyword>
<dbReference type="SMART" id="SM00530">
    <property type="entry name" value="HTH_XRE"/>
    <property type="match status" value="1"/>
</dbReference>
<reference evidence="3 4" key="1">
    <citation type="submission" date="2011-11" db="EMBL/GenBank/DDBJ databases">
        <authorList>
            <person name="Weinstock G."/>
            <person name="Sodergren E."/>
            <person name="Clifton S."/>
            <person name="Fulton L."/>
            <person name="Fulton B."/>
            <person name="Courtney L."/>
            <person name="Fronick C."/>
            <person name="Harrison M."/>
            <person name="Strong C."/>
            <person name="Farmer C."/>
            <person name="Delahaunty K."/>
            <person name="Markovic C."/>
            <person name="Hall O."/>
            <person name="Minx P."/>
            <person name="Tomlinson C."/>
            <person name="Mitreva M."/>
            <person name="Hou S."/>
            <person name="Chen J."/>
            <person name="Wollam A."/>
            <person name="Pepin K.H."/>
            <person name="Johnson M."/>
            <person name="Bhonagiri V."/>
            <person name="Zhang X."/>
            <person name="Suruliraj S."/>
            <person name="Warren W."/>
            <person name="Chinwalla A."/>
            <person name="Mardis E.R."/>
            <person name="Wilson R.K."/>
        </authorList>
    </citation>
    <scope>NUCLEOTIDE SEQUENCE [LARGE SCALE GENOMIC DNA]</scope>
    <source>
        <strain evidence="3 4">YIT 11816</strain>
    </source>
</reference>
<dbReference type="InterPro" id="IPR010982">
    <property type="entry name" value="Lambda_DNA-bd_dom_sf"/>
</dbReference>
<keyword evidence="4" id="KW-1185">Reference proteome</keyword>
<feature type="region of interest" description="Disordered" evidence="1">
    <location>
        <begin position="120"/>
        <end position="155"/>
    </location>
</feature>
<protein>
    <submittedName>
        <fullName evidence="3">DNA-binding helix-turn-helix protein</fullName>
    </submittedName>
</protein>
<dbReference type="OrthoDB" id="5524454at2"/>
<name>H3KBP6_9BURK</name>
<evidence type="ECO:0000313" key="3">
    <source>
        <dbReference type="EMBL" id="EHY32460.1"/>
    </source>
</evidence>
<dbReference type="HOGENOM" id="CLU_1694626_0_0_4"/>
<dbReference type="PATRIC" id="fig|762967.3.peg.126"/>
<feature type="domain" description="HTH cro/C1-type" evidence="2">
    <location>
        <begin position="34"/>
        <end position="88"/>
    </location>
</feature>
<dbReference type="Proteomes" id="UP000004956">
    <property type="component" value="Unassembled WGS sequence"/>
</dbReference>
<dbReference type="Gene3D" id="1.10.260.40">
    <property type="entry name" value="lambda repressor-like DNA-binding domains"/>
    <property type="match status" value="1"/>
</dbReference>
<dbReference type="GO" id="GO:0003677">
    <property type="term" value="F:DNA binding"/>
    <property type="evidence" value="ECO:0007669"/>
    <property type="project" value="UniProtKB-KW"/>
</dbReference>
<dbReference type="STRING" id="762967.HMPREF9440_00142"/>
<accession>H3KBP6</accession>
<sequence length="155" mass="17279">MPNQMPKKDRKKRAAVERTKFVKVSDPAALGALIRVLRLRMGFSQIEAAELLGVGRRWYNDLENGKETIRVGMIFAVLESFNCSLAISGPGAEFTVEELERTAVIKGREHHVWEAELMASKTPKGAAPEEPPHRGHRRGHIKLSTKLSTNSVKPL</sequence>
<dbReference type="CDD" id="cd00093">
    <property type="entry name" value="HTH_XRE"/>
    <property type="match status" value="1"/>
</dbReference>